<reference evidence="1" key="1">
    <citation type="submission" date="2018-05" db="EMBL/GenBank/DDBJ databases">
        <authorList>
            <person name="Lanie J.A."/>
            <person name="Ng W.-L."/>
            <person name="Kazmierczak K.M."/>
            <person name="Andrzejewski T.M."/>
            <person name="Davidsen T.M."/>
            <person name="Wayne K.J."/>
            <person name="Tettelin H."/>
            <person name="Glass J.I."/>
            <person name="Rusch D."/>
            <person name="Podicherti R."/>
            <person name="Tsui H.-C.T."/>
            <person name="Winkler M.E."/>
        </authorList>
    </citation>
    <scope>NUCLEOTIDE SEQUENCE</scope>
</reference>
<feature type="non-terminal residue" evidence="1">
    <location>
        <position position="1"/>
    </location>
</feature>
<protein>
    <submittedName>
        <fullName evidence="1">Uncharacterized protein</fullName>
    </submittedName>
</protein>
<proteinExistence type="predicted"/>
<dbReference type="AlphaFoldDB" id="A0A382VTJ9"/>
<organism evidence="1">
    <name type="scientific">marine metagenome</name>
    <dbReference type="NCBI Taxonomy" id="408172"/>
    <lineage>
        <taxon>unclassified sequences</taxon>
        <taxon>metagenomes</taxon>
        <taxon>ecological metagenomes</taxon>
    </lineage>
</organism>
<name>A0A382VTJ9_9ZZZZ</name>
<sequence length="29" mass="3151">PMQDTVSKNLRELFSKKVSGGNKITATEA</sequence>
<accession>A0A382VTJ9</accession>
<dbReference type="EMBL" id="UINC01154509">
    <property type="protein sequence ID" value="SVD49837.1"/>
    <property type="molecule type" value="Genomic_DNA"/>
</dbReference>
<evidence type="ECO:0000313" key="1">
    <source>
        <dbReference type="EMBL" id="SVD49837.1"/>
    </source>
</evidence>
<gene>
    <name evidence="1" type="ORF">METZ01_LOCUS402691</name>
</gene>